<dbReference type="InterPro" id="IPR045249">
    <property type="entry name" value="HARBI1-like"/>
</dbReference>
<dbReference type="Proteomes" id="UP000321393">
    <property type="component" value="Unassembled WGS sequence"/>
</dbReference>
<dbReference type="PANTHER" id="PTHR22930:SF293">
    <property type="entry name" value="PROTEIN ALP1-LIKE"/>
    <property type="match status" value="1"/>
</dbReference>
<evidence type="ECO:0000313" key="4">
    <source>
        <dbReference type="Proteomes" id="UP000321393"/>
    </source>
</evidence>
<feature type="domain" description="DUF8040" evidence="2">
    <location>
        <begin position="1"/>
        <end position="70"/>
    </location>
</feature>
<feature type="signal peptide" evidence="1">
    <location>
        <begin position="1"/>
        <end position="18"/>
    </location>
</feature>
<evidence type="ECO:0000259" key="2">
    <source>
        <dbReference type="Pfam" id="PF26138"/>
    </source>
</evidence>
<evidence type="ECO:0000256" key="1">
    <source>
        <dbReference type="SAM" id="SignalP"/>
    </source>
</evidence>
<comment type="caution">
    <text evidence="3">The sequence shown here is derived from an EMBL/GenBank/DDBJ whole genome shotgun (WGS) entry which is preliminary data.</text>
</comment>
<feature type="chain" id="PRO_5022730684" evidence="1">
    <location>
        <begin position="19"/>
        <end position="429"/>
    </location>
</feature>
<dbReference type="AlphaFoldDB" id="A0A5A7SPB0"/>
<dbReference type="InterPro" id="IPR058353">
    <property type="entry name" value="DUF8040"/>
</dbReference>
<sequence length="429" mass="48253">MDRRTFVILCHLLQTVSGLSSIEIVHVLEMVAMFLHVLAHDVKNRVIQREFVRSGEIVSRHFKLVLFTVVRLYHELMKRPVPITNNYNDKRWKCSRTYIKVNVPVADRLTFRTHKGKIATNVLGVYDREEILFMSLPGIIICAMQVIQTRRDFLARIEANGTTCKSGVVTPRMFEVDPLSVDSIEGHNRISSKDFSYYWTSERGWKRSSPQGITHWNCMSMDLEVTVGYVVVIGLDIDHGAWTGKGSESDFDRLVDWCALLICASFGSTRLICASFGSTRLMCASFGSTRLMCASFGSTRLMCESFGSTRLICAAFGSTRLICASFGSTRLICAFYGTTRLLCRVRAQRGADQREAGRTREGHMDASGFLIASAMRGAGNAPTNAKEYFNMKHSSTRNVIEHTFGVLKGSWPFFVKSRTIPYKSSVAPY</sequence>
<keyword evidence="1" id="KW-0732">Signal</keyword>
<dbReference type="PANTHER" id="PTHR22930">
    <property type="match status" value="1"/>
</dbReference>
<dbReference type="EMBL" id="SSTE01022979">
    <property type="protein sequence ID" value="KAA0026235.1"/>
    <property type="molecule type" value="Genomic_DNA"/>
</dbReference>
<gene>
    <name evidence="3" type="ORF">E6C27_scaffold19G002180</name>
</gene>
<accession>A0A5A7SPB0</accession>
<proteinExistence type="predicted"/>
<protein>
    <submittedName>
        <fullName evidence="3">Retrotransposon protein</fullName>
    </submittedName>
</protein>
<evidence type="ECO:0000313" key="3">
    <source>
        <dbReference type="EMBL" id="KAA0026235.1"/>
    </source>
</evidence>
<reference evidence="3 4" key="1">
    <citation type="submission" date="2019-08" db="EMBL/GenBank/DDBJ databases">
        <title>Draft genome sequences of two oriental melons (Cucumis melo L. var makuwa).</title>
        <authorList>
            <person name="Kwon S.-Y."/>
        </authorList>
    </citation>
    <scope>NUCLEOTIDE SEQUENCE [LARGE SCALE GENOMIC DNA]</scope>
    <source>
        <strain evidence="4">cv. SW 3</strain>
        <tissue evidence="3">Leaf</tissue>
    </source>
</reference>
<organism evidence="3 4">
    <name type="scientific">Cucumis melo var. makuwa</name>
    <name type="common">Oriental melon</name>
    <dbReference type="NCBI Taxonomy" id="1194695"/>
    <lineage>
        <taxon>Eukaryota</taxon>
        <taxon>Viridiplantae</taxon>
        <taxon>Streptophyta</taxon>
        <taxon>Embryophyta</taxon>
        <taxon>Tracheophyta</taxon>
        <taxon>Spermatophyta</taxon>
        <taxon>Magnoliopsida</taxon>
        <taxon>eudicotyledons</taxon>
        <taxon>Gunneridae</taxon>
        <taxon>Pentapetalae</taxon>
        <taxon>rosids</taxon>
        <taxon>fabids</taxon>
        <taxon>Cucurbitales</taxon>
        <taxon>Cucurbitaceae</taxon>
        <taxon>Benincaseae</taxon>
        <taxon>Cucumis</taxon>
    </lineage>
</organism>
<dbReference type="Pfam" id="PF26138">
    <property type="entry name" value="DUF8040"/>
    <property type="match status" value="1"/>
</dbReference>
<name>A0A5A7SPB0_CUCMM</name>